<reference evidence="3" key="1">
    <citation type="submission" date="2012-02" db="EMBL/GenBank/DDBJ databases">
        <title>Genome sequencing of Giardia lamblia Genotypes A2 and B isolates (DH and GS) and comparative analysis with the genomes of Genotypes A1 and E (WB and Pig).</title>
        <authorList>
            <person name="Adam R."/>
            <person name="Dahlstrom E."/>
            <person name="Martens C."/>
            <person name="Bruno D."/>
            <person name="Barbian K."/>
            <person name="Porcella S.F."/>
            <person name="Nash T."/>
        </authorList>
    </citation>
    <scope>NUCLEOTIDE SEQUENCE</scope>
    <source>
        <strain evidence="3">DH</strain>
    </source>
</reference>
<organism evidence="2 3">
    <name type="scientific">Giardia intestinalis</name>
    <name type="common">Giardia lamblia</name>
    <dbReference type="NCBI Taxonomy" id="5741"/>
    <lineage>
        <taxon>Eukaryota</taxon>
        <taxon>Metamonada</taxon>
        <taxon>Diplomonadida</taxon>
        <taxon>Hexamitidae</taxon>
        <taxon>Giardiinae</taxon>
        <taxon>Giardia</taxon>
    </lineage>
</organism>
<accession>V6TD55</accession>
<dbReference type="AlphaFoldDB" id="V6TD55"/>
<sequence length="150" mass="15853">MCRRQGNERGISSAPDEQGQSPAAQKHAQGPEGPSPDTSCVAAEGRPRRSSSGRRAHSPGRGRLLSGCSLCRARSPCPSACVSLCHANTTMCSRWNAVCSVSRKASVWSPGGSGLPCGAHHDRPLIVVVLSRPWEEGRTKVLLPSESLDI</sequence>
<feature type="compositionally biased region" description="Basic residues" evidence="1">
    <location>
        <begin position="48"/>
        <end position="60"/>
    </location>
</feature>
<dbReference type="VEuPathDB" id="GiardiaDB:DHA2_154233"/>
<name>V6TD55_GIAIN</name>
<feature type="region of interest" description="Disordered" evidence="1">
    <location>
        <begin position="1"/>
        <end position="62"/>
    </location>
</feature>
<evidence type="ECO:0000313" key="3">
    <source>
        <dbReference type="Proteomes" id="UP000018320"/>
    </source>
</evidence>
<protein>
    <submittedName>
        <fullName evidence="2">Uncharacterized protein</fullName>
    </submittedName>
</protein>
<evidence type="ECO:0000256" key="1">
    <source>
        <dbReference type="SAM" id="MobiDB-lite"/>
    </source>
</evidence>
<reference evidence="2 3" key="2">
    <citation type="journal article" date="2013" name="Genome Biol. Evol.">
        <title>Genome sequencing of Giardia lamblia genotypes A2 and B isolates (DH and GS) and comparative analysis with the genomes of genotypes A1 and E (WB and Pig).</title>
        <authorList>
            <person name="Adam R.D."/>
            <person name="Dahlstrom E.W."/>
            <person name="Martens C.A."/>
            <person name="Bruno D.P."/>
            <person name="Barbian K.D."/>
            <person name="Ricklefs S.M."/>
            <person name="Hernandez M.M."/>
            <person name="Narla N.P."/>
            <person name="Patel R.B."/>
            <person name="Porcella S.F."/>
            <person name="Nash T.E."/>
        </authorList>
    </citation>
    <scope>NUCLEOTIDE SEQUENCE [LARGE SCALE GENOMIC DNA]</scope>
    <source>
        <strain evidence="2 3">DH</strain>
    </source>
</reference>
<dbReference type="EMBL" id="AHGT01000169">
    <property type="protein sequence ID" value="ESU34730.1"/>
    <property type="molecule type" value="Genomic_DNA"/>
</dbReference>
<proteinExistence type="predicted"/>
<gene>
    <name evidence="2" type="ORF">DHA2_154233</name>
</gene>
<dbReference type="Proteomes" id="UP000018320">
    <property type="component" value="Unassembled WGS sequence"/>
</dbReference>
<comment type="caution">
    <text evidence="2">The sequence shown here is derived from an EMBL/GenBank/DDBJ whole genome shotgun (WGS) entry which is preliminary data.</text>
</comment>
<evidence type="ECO:0000313" key="2">
    <source>
        <dbReference type="EMBL" id="ESU34730.1"/>
    </source>
</evidence>